<keyword evidence="5" id="KW-0539">Nucleus</keyword>
<evidence type="ECO:0000259" key="7">
    <source>
        <dbReference type="PROSITE" id="PS50888"/>
    </source>
</evidence>
<dbReference type="GO" id="GO:0046983">
    <property type="term" value="F:protein dimerization activity"/>
    <property type="evidence" value="ECO:0007669"/>
    <property type="project" value="InterPro"/>
</dbReference>
<dbReference type="InterPro" id="IPR011598">
    <property type="entry name" value="bHLH_dom"/>
</dbReference>
<dbReference type="OrthoDB" id="6085656at2759"/>
<reference evidence="9" key="1">
    <citation type="journal article" date="2023" name="Science">
        <title>Genome structures resolve the early diversification of teleost fishes.</title>
        <authorList>
            <person name="Parey E."/>
            <person name="Louis A."/>
            <person name="Montfort J."/>
            <person name="Bouchez O."/>
            <person name="Roques C."/>
            <person name="Iampietro C."/>
            <person name="Lluch J."/>
            <person name="Castinel A."/>
            <person name="Donnadieu C."/>
            <person name="Desvignes T."/>
            <person name="Floi Bucao C."/>
            <person name="Jouanno E."/>
            <person name="Wen M."/>
            <person name="Mejri S."/>
            <person name="Dirks R."/>
            <person name="Jansen H."/>
            <person name="Henkel C."/>
            <person name="Chen W.J."/>
            <person name="Zahm M."/>
            <person name="Cabau C."/>
            <person name="Klopp C."/>
            <person name="Thompson A.W."/>
            <person name="Robinson-Rechavi M."/>
            <person name="Braasch I."/>
            <person name="Lecointre G."/>
            <person name="Bobe J."/>
            <person name="Postlethwait J.H."/>
            <person name="Berthelot C."/>
            <person name="Roest Crollius H."/>
            <person name="Guiguen Y."/>
        </authorList>
    </citation>
    <scope>NUCLEOTIDE SEQUENCE</scope>
    <source>
        <strain evidence="9">Concon-B</strain>
    </source>
</reference>
<dbReference type="SMART" id="SM00353">
    <property type="entry name" value="HLH"/>
    <property type="match status" value="1"/>
</dbReference>
<dbReference type="Pfam" id="PF00010">
    <property type="entry name" value="HLH"/>
    <property type="match status" value="1"/>
</dbReference>
<dbReference type="Gene3D" id="4.10.280.10">
    <property type="entry name" value="Helix-loop-helix DNA-binding domain"/>
    <property type="match status" value="1"/>
</dbReference>
<dbReference type="GO" id="GO:0003677">
    <property type="term" value="F:DNA binding"/>
    <property type="evidence" value="ECO:0007669"/>
    <property type="project" value="InterPro"/>
</dbReference>
<evidence type="ECO:0000256" key="3">
    <source>
        <dbReference type="ARBA" id="ARBA00023015"/>
    </source>
</evidence>
<dbReference type="PANTHER" id="PTHR10985">
    <property type="entry name" value="BASIC HELIX-LOOP-HELIX TRANSCRIPTION FACTOR, HES-RELATED"/>
    <property type="match status" value="1"/>
</dbReference>
<protein>
    <submittedName>
        <fullName evidence="9">Uncharacterized protein</fullName>
    </submittedName>
</protein>
<dbReference type="PROSITE" id="PS50888">
    <property type="entry name" value="BHLH"/>
    <property type="match status" value="1"/>
</dbReference>
<dbReference type="PROSITE" id="PS51054">
    <property type="entry name" value="ORANGE"/>
    <property type="match status" value="1"/>
</dbReference>
<dbReference type="EMBL" id="JAFJMO010000010">
    <property type="protein sequence ID" value="KAJ8264935.1"/>
    <property type="molecule type" value="Genomic_DNA"/>
</dbReference>
<dbReference type="SUPFAM" id="SSF158457">
    <property type="entry name" value="Orange domain-like"/>
    <property type="match status" value="1"/>
</dbReference>
<feature type="domain" description="Orange" evidence="8">
    <location>
        <begin position="88"/>
        <end position="121"/>
    </location>
</feature>
<evidence type="ECO:0000256" key="1">
    <source>
        <dbReference type="ARBA" id="ARBA00004123"/>
    </source>
</evidence>
<feature type="compositionally biased region" description="Basic and acidic residues" evidence="6">
    <location>
        <begin position="191"/>
        <end position="212"/>
    </location>
</feature>
<dbReference type="FunFam" id="4.10.280.10:FF:000077">
    <property type="entry name" value="transcription factor HES-3 isoform X2"/>
    <property type="match status" value="1"/>
</dbReference>
<evidence type="ECO:0000256" key="4">
    <source>
        <dbReference type="ARBA" id="ARBA00023163"/>
    </source>
</evidence>
<dbReference type="InterPro" id="IPR036638">
    <property type="entry name" value="HLH_DNA-bd_sf"/>
</dbReference>
<gene>
    <name evidence="9" type="ORF">COCON_G00140340</name>
</gene>
<keyword evidence="10" id="KW-1185">Reference proteome</keyword>
<comment type="subcellular location">
    <subcellularLocation>
        <location evidence="1">Nucleus</location>
    </subcellularLocation>
</comment>
<dbReference type="SUPFAM" id="SSF47459">
    <property type="entry name" value="HLH, helix-loop-helix DNA-binding domain"/>
    <property type="match status" value="1"/>
</dbReference>
<evidence type="ECO:0000256" key="5">
    <source>
        <dbReference type="ARBA" id="ARBA00023242"/>
    </source>
</evidence>
<feature type="region of interest" description="Disordered" evidence="6">
    <location>
        <begin position="186"/>
        <end position="225"/>
    </location>
</feature>
<evidence type="ECO:0000313" key="10">
    <source>
        <dbReference type="Proteomes" id="UP001152803"/>
    </source>
</evidence>
<accession>A0A9Q1HVI8</accession>
<organism evidence="9 10">
    <name type="scientific">Conger conger</name>
    <name type="common">Conger eel</name>
    <name type="synonym">Muraena conger</name>
    <dbReference type="NCBI Taxonomy" id="82655"/>
    <lineage>
        <taxon>Eukaryota</taxon>
        <taxon>Metazoa</taxon>
        <taxon>Chordata</taxon>
        <taxon>Craniata</taxon>
        <taxon>Vertebrata</taxon>
        <taxon>Euteleostomi</taxon>
        <taxon>Actinopterygii</taxon>
        <taxon>Neopterygii</taxon>
        <taxon>Teleostei</taxon>
        <taxon>Anguilliformes</taxon>
        <taxon>Congridae</taxon>
        <taxon>Conger</taxon>
    </lineage>
</organism>
<keyword evidence="3" id="KW-0805">Transcription regulation</keyword>
<keyword evidence="2" id="KW-0678">Repressor</keyword>
<dbReference type="InterPro" id="IPR003650">
    <property type="entry name" value="Orange_dom"/>
</dbReference>
<sequence>MVAQSECSVKSNLFNGKKVSKPLMEKKRRARINRCLDQLKTLLENYYTNNIRKRKLEKADILELTVKHLRNLQKIQHGPPVNAKCSEYQAGYRSCLTGVNQYLLMADNSSASTCLNLLSHTTGNIVAAGEATKVSSTSDSDTAAASPGNVALPPRQTTELSQAFSTLCDPQRAQTSPRSCVNMRSVPISAERVKGDDGIHDQQRAEDIQRERALRRKGRILSEGS</sequence>
<proteinExistence type="predicted"/>
<dbReference type="InterPro" id="IPR050370">
    <property type="entry name" value="HES_HEY"/>
</dbReference>
<evidence type="ECO:0000256" key="6">
    <source>
        <dbReference type="SAM" id="MobiDB-lite"/>
    </source>
</evidence>
<evidence type="ECO:0000313" key="9">
    <source>
        <dbReference type="EMBL" id="KAJ8264935.1"/>
    </source>
</evidence>
<feature type="domain" description="BHLH" evidence="7">
    <location>
        <begin position="16"/>
        <end position="72"/>
    </location>
</feature>
<name>A0A9Q1HVI8_CONCO</name>
<evidence type="ECO:0000256" key="2">
    <source>
        <dbReference type="ARBA" id="ARBA00022491"/>
    </source>
</evidence>
<dbReference type="GO" id="GO:0005634">
    <property type="term" value="C:nucleus"/>
    <property type="evidence" value="ECO:0007669"/>
    <property type="project" value="UniProtKB-SubCell"/>
</dbReference>
<keyword evidence="4" id="KW-0804">Transcription</keyword>
<evidence type="ECO:0000259" key="8">
    <source>
        <dbReference type="PROSITE" id="PS51054"/>
    </source>
</evidence>
<dbReference type="Proteomes" id="UP001152803">
    <property type="component" value="Unassembled WGS sequence"/>
</dbReference>
<dbReference type="GO" id="GO:0006355">
    <property type="term" value="P:regulation of DNA-templated transcription"/>
    <property type="evidence" value="ECO:0007669"/>
    <property type="project" value="InterPro"/>
</dbReference>
<comment type="caution">
    <text evidence="9">The sequence shown here is derived from an EMBL/GenBank/DDBJ whole genome shotgun (WGS) entry which is preliminary data.</text>
</comment>
<dbReference type="AlphaFoldDB" id="A0A9Q1HVI8"/>